<dbReference type="HOGENOM" id="CLU_3235399_0_0_4"/>
<dbReference type="AlphaFoldDB" id="C1D7N9"/>
<evidence type="ECO:0000313" key="2">
    <source>
        <dbReference type="EMBL" id="ACO74478.1"/>
    </source>
</evidence>
<feature type="compositionally biased region" description="Polar residues" evidence="1">
    <location>
        <begin position="34"/>
        <end position="43"/>
    </location>
</feature>
<dbReference type="Proteomes" id="UP000002010">
    <property type="component" value="Chromosome"/>
</dbReference>
<feature type="region of interest" description="Disordered" evidence="1">
    <location>
        <begin position="22"/>
        <end position="43"/>
    </location>
</feature>
<keyword evidence="3" id="KW-1185">Reference proteome</keyword>
<proteinExistence type="predicted"/>
<name>C1D7N9_LARHH</name>
<protein>
    <submittedName>
        <fullName evidence="2">Uncharacterized protein</fullName>
    </submittedName>
</protein>
<evidence type="ECO:0000313" key="3">
    <source>
        <dbReference type="Proteomes" id="UP000002010"/>
    </source>
</evidence>
<accession>C1D7N9</accession>
<gene>
    <name evidence="2" type="ordered locus">LHK_01489</name>
</gene>
<dbReference type="KEGG" id="lhk:LHK_01489"/>
<evidence type="ECO:0000256" key="1">
    <source>
        <dbReference type="SAM" id="MobiDB-lite"/>
    </source>
</evidence>
<organism evidence="2 3">
    <name type="scientific">Laribacter hongkongensis (strain HLHK9)</name>
    <dbReference type="NCBI Taxonomy" id="557598"/>
    <lineage>
        <taxon>Bacteria</taxon>
        <taxon>Pseudomonadati</taxon>
        <taxon>Pseudomonadota</taxon>
        <taxon>Betaproteobacteria</taxon>
        <taxon>Neisseriales</taxon>
        <taxon>Aquaspirillaceae</taxon>
        <taxon>Laribacter</taxon>
    </lineage>
</organism>
<dbReference type="STRING" id="557598.LHK_01489"/>
<dbReference type="EMBL" id="CP001154">
    <property type="protein sequence ID" value="ACO74478.1"/>
    <property type="molecule type" value="Genomic_DNA"/>
</dbReference>
<reference evidence="2 3" key="1">
    <citation type="journal article" date="2009" name="PLoS Genet.">
        <title>The complete genome and proteome of Laribacter hongkongensis reveal potential mechanisms for adaptations to different temperatures and habitats.</title>
        <authorList>
            <person name="Woo P.C."/>
            <person name="Lau S.K."/>
            <person name="Tse H."/>
            <person name="Teng J.L."/>
            <person name="Curreem S.O."/>
            <person name="Tsang A.K."/>
            <person name="Fan R.Y."/>
            <person name="Wong G.K."/>
            <person name="Huang Y."/>
            <person name="Loman N.J."/>
            <person name="Snyder L.A."/>
            <person name="Cai J.J."/>
            <person name="Huang J.D."/>
            <person name="Mak W."/>
            <person name="Pallen M.J."/>
            <person name="Lok S."/>
            <person name="Yuen K.Y."/>
        </authorList>
    </citation>
    <scope>NUCLEOTIDE SEQUENCE [LARGE SCALE GENOMIC DNA]</scope>
    <source>
        <strain evidence="2 3">HLHK9</strain>
    </source>
</reference>
<sequence length="43" mass="4945">MVTPFQSIQLIVKKTFIRKNYHNSKAGNPRVKSSRYSSNDSCL</sequence>